<reference evidence="18 19" key="1">
    <citation type="submission" date="2023-11" db="EMBL/GenBank/DDBJ databases">
        <title>A Novel Polar Bacteriovorax (B. antarcticus) Isolated from the Biocrust in Antarctica.</title>
        <authorList>
            <person name="Mun W."/>
            <person name="Choi S.Y."/>
            <person name="Mitchell R.J."/>
        </authorList>
    </citation>
    <scope>NUCLEOTIDE SEQUENCE [LARGE SCALE GENOMIC DNA]</scope>
    <source>
        <strain evidence="18 19">PP10</strain>
    </source>
</reference>
<gene>
    <name evidence="18" type="ORF">SHI21_00430</name>
</gene>
<evidence type="ECO:0000256" key="13">
    <source>
        <dbReference type="ARBA" id="ARBA00023204"/>
    </source>
</evidence>
<evidence type="ECO:0000256" key="7">
    <source>
        <dbReference type="ARBA" id="ARBA00022769"/>
    </source>
</evidence>
<sequence>MQNLNIIKVRGARTHNLKNIDIDISLGKITCIAGPSGSGKSSLAFHTLLTESKRRFINSLPTDMKFFWEIPHTVDVDSIYPVLPAWGLPQHNPVINSRPVALDVMGGHERLQRLFMELGSFVCPDHHVPYEKYMALETVVTNLAKDKSGEDEVYHLFCKAEDYRRNVSNEFNPSRTFDGKSVKEFNEEDQWYELFRVKKKSVDLILPKFKETKLEEGAELLLYSLSGKKKAQFKNTFEYRCPICSKKAPSSKVTTVESLSPLNALGACPTCEGHGAILVYDREKLVKDPTKSIKEGAINFLNFSHFLHLLPAFLKEAKKLGYDLDIPFKDQPQSIWKFLYEGHGKYEGFNDYFEYLKTQRYKKNIRIYMRSMQTEMLCAACEGTRVSEEAGSVTLVLKDSIVTFKDFLKLNFENSKVMLANIKKDLIDKLKYEKLISTFEKLERLYSVSDDLGLGHLQNTRKVRSMSSSEYQRLLLSKYLSYEGSQSLFVLDEPSLGLSLATQKKLITYLRKLRDQGNTILMVEHSEFLKSTSDELVLMGPFAGGRGGEVLYQGPYKEEKVKLPRMDFDLSGKKTFIELTDASIRGLTKKKIEIQKDAINWVHGESGTGKTSFIVNIIANEVHKYTNGTRLSFEDYEFKKLKGINDLSCVIVINSSLDKISSRSTVATYTDLGGFVRKYFANLEVSKKLGLKEGHFSSNSELGQCSSCEGRGVKTVEMYFMEDVEFVCEDCQGKKLKPYYANISDGTMTVYEAFNKPLSEVLNHIRLTPKGKRIFEYFKILKLDYLSLDRTLVSLSGGERQRLQLLSLLDKKTQGALIIFENITSGLSHHEYAPLAELLHQLSGTGNTVVVIDQNAFFAHISHHQIEF</sequence>
<evidence type="ECO:0000256" key="8">
    <source>
        <dbReference type="ARBA" id="ARBA00022771"/>
    </source>
</evidence>
<keyword evidence="3" id="KW-0479">Metal-binding</keyword>
<keyword evidence="10" id="KW-0067">ATP-binding</keyword>
<evidence type="ECO:0000259" key="17">
    <source>
        <dbReference type="Pfam" id="PF17755"/>
    </source>
</evidence>
<dbReference type="EMBL" id="JAYGJQ010000001">
    <property type="protein sequence ID" value="MEA9354648.1"/>
    <property type="molecule type" value="Genomic_DNA"/>
</dbReference>
<dbReference type="Gene3D" id="1.20.1580.10">
    <property type="entry name" value="ABC transporter ATPase like domain"/>
    <property type="match status" value="3"/>
</dbReference>
<dbReference type="InterPro" id="IPR041552">
    <property type="entry name" value="UvrA_DNA-bd"/>
</dbReference>
<evidence type="ECO:0000256" key="9">
    <source>
        <dbReference type="ARBA" id="ARBA00022833"/>
    </source>
</evidence>
<evidence type="ECO:0000256" key="4">
    <source>
        <dbReference type="ARBA" id="ARBA00022737"/>
    </source>
</evidence>
<keyword evidence="11" id="KW-0267">Excision nuclease</keyword>
<evidence type="ECO:0000256" key="15">
    <source>
        <dbReference type="ARBA" id="ARBA00039316"/>
    </source>
</evidence>
<evidence type="ECO:0000256" key="16">
    <source>
        <dbReference type="ARBA" id="ARBA00042156"/>
    </source>
</evidence>
<evidence type="ECO:0000256" key="1">
    <source>
        <dbReference type="ARBA" id="ARBA00004496"/>
    </source>
</evidence>
<protein>
    <recommendedName>
        <fullName evidence="15">UvrABC system protein A</fullName>
    </recommendedName>
    <alternativeName>
        <fullName evidence="16">Excinuclease ABC subunit A</fullName>
    </alternativeName>
</protein>
<name>A0ABU5VNN2_9BACT</name>
<dbReference type="PANTHER" id="PTHR43152">
    <property type="entry name" value="UVRABC SYSTEM PROTEIN A"/>
    <property type="match status" value="1"/>
</dbReference>
<evidence type="ECO:0000256" key="14">
    <source>
        <dbReference type="ARBA" id="ARBA00038000"/>
    </source>
</evidence>
<dbReference type="Gene3D" id="1.10.8.280">
    <property type="entry name" value="ABC transporter ATPase domain-like"/>
    <property type="match status" value="1"/>
</dbReference>
<dbReference type="SUPFAM" id="SSF52540">
    <property type="entry name" value="P-loop containing nucleoside triphosphate hydrolases"/>
    <property type="match status" value="2"/>
</dbReference>
<feature type="domain" description="UvrA DNA-binding" evidence="17">
    <location>
        <begin position="281"/>
        <end position="366"/>
    </location>
</feature>
<keyword evidence="7" id="KW-0228">DNA excision</keyword>
<evidence type="ECO:0000256" key="2">
    <source>
        <dbReference type="ARBA" id="ARBA00022490"/>
    </source>
</evidence>
<organism evidence="18 19">
    <name type="scientific">Bacteriovorax antarcticus</name>
    <dbReference type="NCBI Taxonomy" id="3088717"/>
    <lineage>
        <taxon>Bacteria</taxon>
        <taxon>Pseudomonadati</taxon>
        <taxon>Bdellovibrionota</taxon>
        <taxon>Bacteriovoracia</taxon>
        <taxon>Bacteriovoracales</taxon>
        <taxon>Bacteriovoracaceae</taxon>
        <taxon>Bacteriovorax</taxon>
    </lineage>
</organism>
<keyword evidence="9" id="KW-0862">Zinc</keyword>
<dbReference type="Pfam" id="PF17755">
    <property type="entry name" value="UvrA_DNA-bind"/>
    <property type="match status" value="1"/>
</dbReference>
<dbReference type="Proteomes" id="UP001302274">
    <property type="component" value="Unassembled WGS sequence"/>
</dbReference>
<keyword evidence="4" id="KW-0677">Repeat</keyword>
<keyword evidence="19" id="KW-1185">Reference proteome</keyword>
<keyword evidence="8" id="KW-0863">Zinc-finger</keyword>
<dbReference type="InterPro" id="IPR027417">
    <property type="entry name" value="P-loop_NTPase"/>
</dbReference>
<keyword evidence="5" id="KW-0547">Nucleotide-binding</keyword>
<accession>A0ABU5VNN2</accession>
<evidence type="ECO:0000256" key="5">
    <source>
        <dbReference type="ARBA" id="ARBA00022741"/>
    </source>
</evidence>
<comment type="similarity">
    <text evidence="14">Belongs to the ABC transporter superfamily. UvrA family.</text>
</comment>
<evidence type="ECO:0000256" key="12">
    <source>
        <dbReference type="ARBA" id="ARBA00023125"/>
    </source>
</evidence>
<evidence type="ECO:0000256" key="3">
    <source>
        <dbReference type="ARBA" id="ARBA00022723"/>
    </source>
</evidence>
<dbReference type="PANTHER" id="PTHR43152:SF3">
    <property type="entry name" value="UVRABC SYSTEM PROTEIN A"/>
    <property type="match status" value="1"/>
</dbReference>
<keyword evidence="6" id="KW-0227">DNA damage</keyword>
<evidence type="ECO:0000256" key="6">
    <source>
        <dbReference type="ARBA" id="ARBA00022763"/>
    </source>
</evidence>
<proteinExistence type="inferred from homology"/>
<evidence type="ECO:0000256" key="10">
    <source>
        <dbReference type="ARBA" id="ARBA00022840"/>
    </source>
</evidence>
<comment type="caution">
    <text evidence="18">The sequence shown here is derived from an EMBL/GenBank/DDBJ whole genome shotgun (WGS) entry which is preliminary data.</text>
</comment>
<comment type="subcellular location">
    <subcellularLocation>
        <location evidence="1">Cytoplasm</location>
    </subcellularLocation>
</comment>
<keyword evidence="13" id="KW-0234">DNA repair</keyword>
<evidence type="ECO:0000313" key="19">
    <source>
        <dbReference type="Proteomes" id="UP001302274"/>
    </source>
</evidence>
<keyword evidence="2" id="KW-0963">Cytoplasm</keyword>
<evidence type="ECO:0000256" key="11">
    <source>
        <dbReference type="ARBA" id="ARBA00022881"/>
    </source>
</evidence>
<dbReference type="Gene3D" id="3.40.50.300">
    <property type="entry name" value="P-loop containing nucleotide triphosphate hydrolases"/>
    <property type="match status" value="3"/>
</dbReference>
<keyword evidence="12" id="KW-0238">DNA-binding</keyword>
<dbReference type="RefSeq" id="WP_323574096.1">
    <property type="nucleotide sequence ID" value="NZ_JAYGJQ010000001.1"/>
</dbReference>
<evidence type="ECO:0000313" key="18">
    <source>
        <dbReference type="EMBL" id="MEA9354648.1"/>
    </source>
</evidence>